<name>A0A5A7Q3U0_STRAF</name>
<dbReference type="GO" id="GO:0016787">
    <property type="term" value="F:hydrolase activity"/>
    <property type="evidence" value="ECO:0007669"/>
    <property type="project" value="UniProtKB-KW"/>
</dbReference>
<feature type="domain" description="PORR" evidence="1">
    <location>
        <begin position="36"/>
        <end position="363"/>
    </location>
</feature>
<accession>A0A5A7Q3U0</accession>
<dbReference type="PANTHER" id="PTHR31476:SF6">
    <property type="entry name" value="EMB|CAB68190.1"/>
    <property type="match status" value="1"/>
</dbReference>
<comment type="caution">
    <text evidence="2">The sequence shown here is derived from an EMBL/GenBank/DDBJ whole genome shotgun (WGS) entry which is preliminary data.</text>
</comment>
<dbReference type="PANTHER" id="PTHR31476">
    <property type="entry name" value="PROTEIN WHAT'S THIS FACTOR 1 HOMOLOG, CHLOROPLASTIC"/>
    <property type="match status" value="1"/>
</dbReference>
<protein>
    <submittedName>
        <fullName evidence="2">Ubiquitin carboxyl-terminal hydrolase family protein</fullName>
    </submittedName>
</protein>
<evidence type="ECO:0000313" key="3">
    <source>
        <dbReference type="Proteomes" id="UP000325081"/>
    </source>
</evidence>
<reference evidence="3" key="1">
    <citation type="journal article" date="2019" name="Curr. Biol.">
        <title>Genome Sequence of Striga asiatica Provides Insight into the Evolution of Plant Parasitism.</title>
        <authorList>
            <person name="Yoshida S."/>
            <person name="Kim S."/>
            <person name="Wafula E.K."/>
            <person name="Tanskanen J."/>
            <person name="Kim Y.M."/>
            <person name="Honaas L."/>
            <person name="Yang Z."/>
            <person name="Spallek T."/>
            <person name="Conn C.E."/>
            <person name="Ichihashi Y."/>
            <person name="Cheong K."/>
            <person name="Cui S."/>
            <person name="Der J.P."/>
            <person name="Gundlach H."/>
            <person name="Jiao Y."/>
            <person name="Hori C."/>
            <person name="Ishida J.K."/>
            <person name="Kasahara H."/>
            <person name="Kiba T."/>
            <person name="Kim M.S."/>
            <person name="Koo N."/>
            <person name="Laohavisit A."/>
            <person name="Lee Y.H."/>
            <person name="Lumba S."/>
            <person name="McCourt P."/>
            <person name="Mortimer J.C."/>
            <person name="Mutuku J.M."/>
            <person name="Nomura T."/>
            <person name="Sasaki-Sekimoto Y."/>
            <person name="Seto Y."/>
            <person name="Wang Y."/>
            <person name="Wakatake T."/>
            <person name="Sakakibara H."/>
            <person name="Demura T."/>
            <person name="Yamaguchi S."/>
            <person name="Yoneyama K."/>
            <person name="Manabe R.I."/>
            <person name="Nelson D.C."/>
            <person name="Schulman A.H."/>
            <person name="Timko M.P."/>
            <person name="dePamphilis C.W."/>
            <person name="Choi D."/>
            <person name="Shirasu K."/>
        </authorList>
    </citation>
    <scope>NUCLEOTIDE SEQUENCE [LARGE SCALE GENOMIC DNA]</scope>
    <source>
        <strain evidence="3">cv. UVA1</strain>
    </source>
</reference>
<gene>
    <name evidence="2" type="ORF">STAS_16426</name>
</gene>
<dbReference type="InterPro" id="IPR021099">
    <property type="entry name" value="PORR_domain"/>
</dbReference>
<sequence length="504" mass="58448">MIFRRWPSQLFTITRIPPFIKIQSRNLVNVKFKWVNDPVLDTAVSNALHLKAASTLISLIASNPDFALPIYCLSRCRGQLGLPPDLKLSTFIRRYPNIFREFYRPDSSGTPVPWYELTPEASEIHRLETRLVYNDCYADILSRLQKLLMLTKQRLLPLQTIDQLRWDLGLPYDYETTFLTERPDLFSSVKLPDERVGVKLLTWENHLAVSHLESKGSARNGKALALAFPIRFTRGFGLKRKCMQWLDEWQKLPYTSPYADWSHLDPRTDESEKRVVGVFHELLHLTVLGRTERRNVSNLRGPLGMPQKFTKVFERHPGIFYLSRKGGVQTVVLREAYGREGVMVESHPLGEIREKYACMMIKGFLDRSRGLYRRERGICEGGGEWSAGFVESENEMERDLLSELHTFWVRKLKKKKQERQEINGLSGGWKCIYVGHSFVSHSSSLRYDDETNPVYKFVEEKKQLAPTVEISFFYNKCGMDHEGIFAFLTSFSKENSFSIRLAKS</sequence>
<dbReference type="GO" id="GO:0003723">
    <property type="term" value="F:RNA binding"/>
    <property type="evidence" value="ECO:0007669"/>
    <property type="project" value="InterPro"/>
</dbReference>
<keyword evidence="3" id="KW-1185">Reference proteome</keyword>
<dbReference type="OrthoDB" id="1716100at2759"/>
<dbReference type="Pfam" id="PF11955">
    <property type="entry name" value="PORR"/>
    <property type="match status" value="1"/>
</dbReference>
<dbReference type="Proteomes" id="UP000325081">
    <property type="component" value="Unassembled WGS sequence"/>
</dbReference>
<dbReference type="InterPro" id="IPR045040">
    <property type="entry name" value="PORR_fam"/>
</dbReference>
<dbReference type="AlphaFoldDB" id="A0A5A7Q3U0"/>
<proteinExistence type="predicted"/>
<evidence type="ECO:0000313" key="2">
    <source>
        <dbReference type="EMBL" id="GER39810.1"/>
    </source>
</evidence>
<dbReference type="EMBL" id="BKCP01005738">
    <property type="protein sequence ID" value="GER39810.1"/>
    <property type="molecule type" value="Genomic_DNA"/>
</dbReference>
<organism evidence="2 3">
    <name type="scientific">Striga asiatica</name>
    <name type="common">Asiatic witchweed</name>
    <name type="synonym">Buchnera asiatica</name>
    <dbReference type="NCBI Taxonomy" id="4170"/>
    <lineage>
        <taxon>Eukaryota</taxon>
        <taxon>Viridiplantae</taxon>
        <taxon>Streptophyta</taxon>
        <taxon>Embryophyta</taxon>
        <taxon>Tracheophyta</taxon>
        <taxon>Spermatophyta</taxon>
        <taxon>Magnoliopsida</taxon>
        <taxon>eudicotyledons</taxon>
        <taxon>Gunneridae</taxon>
        <taxon>Pentapetalae</taxon>
        <taxon>asterids</taxon>
        <taxon>lamiids</taxon>
        <taxon>Lamiales</taxon>
        <taxon>Orobanchaceae</taxon>
        <taxon>Buchnereae</taxon>
        <taxon>Striga</taxon>
    </lineage>
</organism>
<keyword evidence="2" id="KW-0378">Hydrolase</keyword>
<evidence type="ECO:0000259" key="1">
    <source>
        <dbReference type="Pfam" id="PF11955"/>
    </source>
</evidence>